<name>A0ABD1HRE6_SALDI</name>
<dbReference type="Proteomes" id="UP001567538">
    <property type="component" value="Unassembled WGS sequence"/>
</dbReference>
<evidence type="ECO:0000313" key="2">
    <source>
        <dbReference type="Proteomes" id="UP001567538"/>
    </source>
</evidence>
<accession>A0ABD1HRE6</accession>
<protein>
    <submittedName>
        <fullName evidence="1">Uncharacterized protein</fullName>
    </submittedName>
</protein>
<organism evidence="1 2">
    <name type="scientific">Salvia divinorum</name>
    <name type="common">Maria pastora</name>
    <name type="synonym">Diviner's sage</name>
    <dbReference type="NCBI Taxonomy" id="28513"/>
    <lineage>
        <taxon>Eukaryota</taxon>
        <taxon>Viridiplantae</taxon>
        <taxon>Streptophyta</taxon>
        <taxon>Embryophyta</taxon>
        <taxon>Tracheophyta</taxon>
        <taxon>Spermatophyta</taxon>
        <taxon>Magnoliopsida</taxon>
        <taxon>eudicotyledons</taxon>
        <taxon>Gunneridae</taxon>
        <taxon>Pentapetalae</taxon>
        <taxon>asterids</taxon>
        <taxon>lamiids</taxon>
        <taxon>Lamiales</taxon>
        <taxon>Lamiaceae</taxon>
        <taxon>Nepetoideae</taxon>
        <taxon>Mentheae</taxon>
        <taxon>Salviinae</taxon>
        <taxon>Salvia</taxon>
        <taxon>Salvia subgen. Calosphace</taxon>
    </lineage>
</organism>
<comment type="caution">
    <text evidence="1">The sequence shown here is derived from an EMBL/GenBank/DDBJ whole genome shotgun (WGS) entry which is preliminary data.</text>
</comment>
<reference evidence="1 2" key="1">
    <citation type="submission" date="2024-06" db="EMBL/GenBank/DDBJ databases">
        <title>A chromosome level genome sequence of Diviner's sage (Salvia divinorum).</title>
        <authorList>
            <person name="Ford S.A."/>
            <person name="Ro D.-K."/>
            <person name="Ness R.W."/>
            <person name="Phillips M.A."/>
        </authorList>
    </citation>
    <scope>NUCLEOTIDE SEQUENCE [LARGE SCALE GENOMIC DNA]</scope>
    <source>
        <strain evidence="1">SAF-2024a</strain>
        <tissue evidence="1">Leaf</tissue>
    </source>
</reference>
<dbReference type="EMBL" id="JBEAFC010000004">
    <property type="protein sequence ID" value="KAL1559011.1"/>
    <property type="molecule type" value="Genomic_DNA"/>
</dbReference>
<proteinExistence type="predicted"/>
<keyword evidence="2" id="KW-1185">Reference proteome</keyword>
<sequence>MRLPIPIESDQSRDQAFTAVSTLLSLVDGQSSWRQQHDSECKWKCWFLQVSMCIDPSQDSASILSSTLKEKCQSFRLLAVRCKR</sequence>
<gene>
    <name evidence="1" type="ORF">AAHA92_09403</name>
</gene>
<evidence type="ECO:0000313" key="1">
    <source>
        <dbReference type="EMBL" id="KAL1559011.1"/>
    </source>
</evidence>
<dbReference type="AlphaFoldDB" id="A0ABD1HRE6"/>